<keyword evidence="3" id="KW-1185">Reference proteome</keyword>
<accession>A0AAW2YHG7</accession>
<name>A0AAW2YHG7_9EUKA</name>
<evidence type="ECO:0000313" key="3">
    <source>
        <dbReference type="Proteomes" id="UP001431209"/>
    </source>
</evidence>
<comment type="caution">
    <text evidence="1">The sequence shown here is derived from an EMBL/GenBank/DDBJ whole genome shotgun (WGS) entry which is preliminary data.</text>
</comment>
<dbReference type="EMBL" id="JAOPGA020000603">
    <property type="protein sequence ID" value="KAL0479809.1"/>
    <property type="molecule type" value="Genomic_DNA"/>
</dbReference>
<evidence type="ECO:0000313" key="2">
    <source>
        <dbReference type="EMBL" id="KAL0479809.1"/>
    </source>
</evidence>
<evidence type="ECO:0000313" key="1">
    <source>
        <dbReference type="EMBL" id="KAL0476544.1"/>
    </source>
</evidence>
<reference evidence="1 3" key="1">
    <citation type="submission" date="2024-03" db="EMBL/GenBank/DDBJ databases">
        <title>The Acrasis kona genome and developmental transcriptomes reveal deep origins of eukaryotic multicellular pathways.</title>
        <authorList>
            <person name="Sheikh S."/>
            <person name="Fu C.-J."/>
            <person name="Brown M.W."/>
            <person name="Baldauf S.L."/>
        </authorList>
    </citation>
    <scope>NUCLEOTIDE SEQUENCE [LARGE SCALE GENOMIC DNA]</scope>
    <source>
        <strain evidence="1 3">ATCC MYA-3509</strain>
    </source>
</reference>
<proteinExistence type="predicted"/>
<sequence length="146" mass="16896">MVVGVFVFEIKYHENYSENERFNVRMGCIRYLEEFQIRSWAVGGASMFFQLAVEARSYNDAEQAVISLVSDSPTLKEVHHRFYQKRELDEGIFSTIATVEILRDLFSNLPLWQGEVDIQQREADDQEMQLPDVVQALGGEEEGRRG</sequence>
<protein>
    <submittedName>
        <fullName evidence="1">Uncharacterized protein</fullName>
    </submittedName>
</protein>
<dbReference type="Proteomes" id="UP001431209">
    <property type="component" value="Unassembled WGS sequence"/>
</dbReference>
<dbReference type="AlphaFoldDB" id="A0AAW2YHG7"/>
<organism evidence="1 3">
    <name type="scientific">Acrasis kona</name>
    <dbReference type="NCBI Taxonomy" id="1008807"/>
    <lineage>
        <taxon>Eukaryota</taxon>
        <taxon>Discoba</taxon>
        <taxon>Heterolobosea</taxon>
        <taxon>Tetramitia</taxon>
        <taxon>Eutetramitia</taxon>
        <taxon>Acrasidae</taxon>
        <taxon>Acrasis</taxon>
    </lineage>
</organism>
<gene>
    <name evidence="1" type="ORF">AKO1_006490</name>
    <name evidence="2" type="ORF">AKO1_007420</name>
</gene>
<dbReference type="EMBL" id="JAOPGA020000057">
    <property type="protein sequence ID" value="KAL0476544.1"/>
    <property type="molecule type" value="Genomic_DNA"/>
</dbReference>